<dbReference type="SUPFAM" id="SSF142338">
    <property type="entry name" value="CofD-like"/>
    <property type="match status" value="1"/>
</dbReference>
<dbReference type="GO" id="GO:0008360">
    <property type="term" value="P:regulation of cell shape"/>
    <property type="evidence" value="ECO:0007669"/>
    <property type="project" value="UniProtKB-UniRule"/>
</dbReference>
<comment type="similarity">
    <text evidence="2">Belongs to the gluconeogenesis factor family.</text>
</comment>
<keyword evidence="1 2" id="KW-0963">Cytoplasm</keyword>
<gene>
    <name evidence="4" type="ORF">E6H05_04275</name>
</gene>
<dbReference type="NCBIfam" id="TIGR01826">
    <property type="entry name" value="CofD_related"/>
    <property type="match status" value="1"/>
</dbReference>
<dbReference type="CDD" id="cd07187">
    <property type="entry name" value="YvcK_like"/>
    <property type="match status" value="1"/>
</dbReference>
<dbReference type="GO" id="GO:0005737">
    <property type="term" value="C:cytoplasm"/>
    <property type="evidence" value="ECO:0007669"/>
    <property type="project" value="UniProtKB-SubCell"/>
</dbReference>
<evidence type="ECO:0000256" key="2">
    <source>
        <dbReference type="HAMAP-Rule" id="MF_00973"/>
    </source>
</evidence>
<protein>
    <recommendedName>
        <fullName evidence="2">Putative gluconeogenesis factor</fullName>
    </recommendedName>
</protein>
<comment type="caution">
    <text evidence="4">The sequence shown here is derived from an EMBL/GenBank/DDBJ whole genome shotgun (WGS) entry which is preliminary data.</text>
</comment>
<keyword evidence="3" id="KW-1133">Transmembrane helix</keyword>
<keyword evidence="3" id="KW-0812">Transmembrane</keyword>
<evidence type="ECO:0000313" key="4">
    <source>
        <dbReference type="EMBL" id="TMI76198.1"/>
    </source>
</evidence>
<dbReference type="Gene3D" id="3.40.50.10680">
    <property type="entry name" value="CofD-like domains"/>
    <property type="match status" value="1"/>
</dbReference>
<dbReference type="InterPro" id="IPR010119">
    <property type="entry name" value="Gluconeogen_factor"/>
</dbReference>
<dbReference type="GO" id="GO:0043743">
    <property type="term" value="F:LPPG:FO 2-phospho-L-lactate transferase activity"/>
    <property type="evidence" value="ECO:0007669"/>
    <property type="project" value="InterPro"/>
</dbReference>
<sequence length="468" mass="49950">MNWRSTSRAAATALRCGIATSGRSSPVPTRLRRLAQWLAPGLGVKRWVVLMAAGILLLSAGVMLIVNVRPLGWLEFSMFRLAVAALTLSRGALSPTWLGVALVAGGLLAVFAGLRGTVRAVAGALLPPGQQRLVEVLAQQRQRRRGPRIVVIGGGTGLSTLLRGLKGSTDNLTAVVTVFDDGGSSGRLRRELGILPPGDIRDCLVALAESEPLMTQLFEYRFQGGALDGHAFGNLFIASLTGVTGNLESAVKETSKVLNIRGRVLPSAAEDVVLWAEFSDGTMVEGESQITRTRKRIRRVGLKPADVAPLPEVLQAIGEAELIVLGPGSLYTSVIPNLLVRGVAAAIRSSQARRVYVCNVMTQPGETDGFSSSDHVRVLDDLIGPGLFTHVLVNTRRPRNRALLARYEAEGARPVEPDLDAIRTQGVLPVGEALISEEHLVRHEPRLLARALLQVLEAVPADARVAAL</sequence>
<dbReference type="Pfam" id="PF01933">
    <property type="entry name" value="CofD"/>
    <property type="match status" value="1"/>
</dbReference>
<evidence type="ECO:0000256" key="3">
    <source>
        <dbReference type="SAM" id="Phobius"/>
    </source>
</evidence>
<comment type="function">
    <text evidence="2">Required for morphogenesis under gluconeogenic growth conditions.</text>
</comment>
<dbReference type="InterPro" id="IPR002882">
    <property type="entry name" value="CofD"/>
</dbReference>
<proteinExistence type="inferred from homology"/>
<dbReference type="HAMAP" id="MF_00973">
    <property type="entry name" value="Gluconeogen_factor"/>
    <property type="match status" value="1"/>
</dbReference>
<dbReference type="InterPro" id="IPR038136">
    <property type="entry name" value="CofD-like_dom_sf"/>
</dbReference>
<dbReference type="PANTHER" id="PTHR30135:SF3">
    <property type="entry name" value="GLUCONEOGENESIS FACTOR-RELATED"/>
    <property type="match status" value="1"/>
</dbReference>
<keyword evidence="3" id="KW-0472">Membrane</keyword>
<dbReference type="PANTHER" id="PTHR30135">
    <property type="entry name" value="UNCHARACTERIZED PROTEIN YVCK-RELATED"/>
    <property type="match status" value="1"/>
</dbReference>
<comment type="subcellular location">
    <subcellularLocation>
        <location evidence="2">Cytoplasm</location>
    </subcellularLocation>
</comment>
<accession>A0A537IY02</accession>
<evidence type="ECO:0000256" key="1">
    <source>
        <dbReference type="ARBA" id="ARBA00022490"/>
    </source>
</evidence>
<name>A0A537IY02_9BACT</name>
<dbReference type="EMBL" id="VBAP01000027">
    <property type="protein sequence ID" value="TMI76198.1"/>
    <property type="molecule type" value="Genomic_DNA"/>
</dbReference>
<feature type="transmembrane region" description="Helical" evidence="3">
    <location>
        <begin position="48"/>
        <end position="66"/>
    </location>
</feature>
<evidence type="ECO:0000313" key="5">
    <source>
        <dbReference type="Proteomes" id="UP000318834"/>
    </source>
</evidence>
<dbReference type="AlphaFoldDB" id="A0A537IY02"/>
<reference evidence="4 5" key="1">
    <citation type="journal article" date="2019" name="Nat. Microbiol.">
        <title>Mediterranean grassland soil C-N compound turnover is dependent on rainfall and depth, and is mediated by genomically divergent microorganisms.</title>
        <authorList>
            <person name="Diamond S."/>
            <person name="Andeer P.F."/>
            <person name="Li Z."/>
            <person name="Crits-Christoph A."/>
            <person name="Burstein D."/>
            <person name="Anantharaman K."/>
            <person name="Lane K.R."/>
            <person name="Thomas B.C."/>
            <person name="Pan C."/>
            <person name="Northen T.R."/>
            <person name="Banfield J.F."/>
        </authorList>
    </citation>
    <scope>NUCLEOTIDE SEQUENCE [LARGE SCALE GENOMIC DNA]</scope>
    <source>
        <strain evidence="4">NP_8</strain>
    </source>
</reference>
<dbReference type="Proteomes" id="UP000318834">
    <property type="component" value="Unassembled WGS sequence"/>
</dbReference>
<organism evidence="4 5">
    <name type="scientific">Candidatus Segetimicrobium genomatis</name>
    <dbReference type="NCBI Taxonomy" id="2569760"/>
    <lineage>
        <taxon>Bacteria</taxon>
        <taxon>Bacillati</taxon>
        <taxon>Candidatus Sysuimicrobiota</taxon>
        <taxon>Candidatus Sysuimicrobiia</taxon>
        <taxon>Candidatus Sysuimicrobiales</taxon>
        <taxon>Candidatus Segetimicrobiaceae</taxon>
        <taxon>Candidatus Segetimicrobium</taxon>
    </lineage>
</organism>
<feature type="transmembrane region" description="Helical" evidence="3">
    <location>
        <begin position="97"/>
        <end position="114"/>
    </location>
</feature>